<dbReference type="PANTHER" id="PTHR35088:SF1">
    <property type="entry name" value="COILED-COIL DOMAIN-CONTAINING PROTEIN 178"/>
    <property type="match status" value="1"/>
</dbReference>
<dbReference type="STRING" id="400727.A0A2T7NRV1"/>
<feature type="coiled-coil region" evidence="1">
    <location>
        <begin position="217"/>
        <end position="244"/>
    </location>
</feature>
<dbReference type="AlphaFoldDB" id="A0A2T7NRV1"/>
<name>A0A2T7NRV1_POMCA</name>
<sequence length="978" mass="111022">MTAIKVVRLENVLFSPQDSEITSLRPQTIEDTNVRETSDSILSTGVFKDEGLQEEQEDASSKGSAIDDKVFCLPEDWPWIKQLSRPMSCMLTTSRLPCVKKAVSHLELIQNVIDDWFKNREDMVGSHFSKKESPTSASAQCGLKKQLRFVDPVSQCTTADSTITSVSKTSSRVSSPLTVMGIGAIKASEVEERETYNVAEDTSSDLDLPYLGADDAIDEVIILLARLEADRQETQQHYLEETRTVATLKKKIDDLCLRRLRDLPLLVQREHEACIMDLNELHWHVAYVTRTEAKSKNRKLTAAELHNSLKEEISFVKQHVPLVQEKLVLEVQAMDKIKKAQVETNQELMATQQRQAKTEQKSKEALTKAETERGHIKREIDTVRDKLKRITYMTFSEYTKQVSDISNQLEKNAQELQVLEVKDDSAKAAEEMQATKVRSLQGKIADAEFEFQQLENDNIQAAEELAVMKTKNSARIDELDRRNRILLGKLQTVQRRNQELTIDIEDTQEKISACEKQKVADEKNIVRINKEIERVDMLLQSITNEHIQVSAINNQVRDKLFSEQDKASRAEESLKTTVDSLRRQVKEEVHSRTVLQARIASDTLEIEKSKTESAKKREKAGKVSDDVDAAINNVLEKVEHLRSLKVIKKQKIAELESKLIETKSQHQESERRFQEQLDKLSPYQANLKISAYSSWIIQREANGQIPEDPAVDVMPWLKLLMDVGVEVGELDKRLDHIAWKTTLMNNKTEEMDGAQTMMERVCKKTEAAIEELKEELAEASLQLETARTIGNNLKQQHQSVLDRLRDGENQHSRLIGDRKVALQNHEDEKNKCLARNRDLAARYRQLTNEFLIMKEQLLRDFDHRIKLETTITDIKQLKSLQSKLYGALADYFKLSGLYHEGELTRLESISADNSERVVQLQADMDEALHLITVFLSTQMDGARANQGVSEAVGSTKKAKSSGVGPRPAGPAGPAVLVT</sequence>
<feature type="region of interest" description="Disordered" evidence="2">
    <location>
        <begin position="353"/>
        <end position="372"/>
    </location>
</feature>
<dbReference type="PANTHER" id="PTHR35088">
    <property type="entry name" value="COILED-COIL DOMAIN-CONTAINING PROTEIN 178"/>
    <property type="match status" value="1"/>
</dbReference>
<dbReference type="Proteomes" id="UP000245119">
    <property type="component" value="Linkage Group LG10"/>
</dbReference>
<comment type="caution">
    <text evidence="3">The sequence shown here is derived from an EMBL/GenBank/DDBJ whole genome shotgun (WGS) entry which is preliminary data.</text>
</comment>
<keyword evidence="1" id="KW-0175">Coiled coil</keyword>
<feature type="compositionally biased region" description="Basic and acidic residues" evidence="2">
    <location>
        <begin position="356"/>
        <end position="372"/>
    </location>
</feature>
<feature type="coiled-coil region" evidence="1">
    <location>
        <begin position="822"/>
        <end position="849"/>
    </location>
</feature>
<feature type="coiled-coil region" evidence="1">
    <location>
        <begin position="755"/>
        <end position="789"/>
    </location>
</feature>
<evidence type="ECO:0000256" key="1">
    <source>
        <dbReference type="SAM" id="Coils"/>
    </source>
</evidence>
<feature type="compositionally biased region" description="Low complexity" evidence="2">
    <location>
        <begin position="962"/>
        <end position="978"/>
    </location>
</feature>
<protein>
    <recommendedName>
        <fullName evidence="5">Coiled-coil domain-containing protein 178</fullName>
    </recommendedName>
</protein>
<evidence type="ECO:0000313" key="4">
    <source>
        <dbReference type="Proteomes" id="UP000245119"/>
    </source>
</evidence>
<feature type="region of interest" description="Disordered" evidence="2">
    <location>
        <begin position="946"/>
        <end position="978"/>
    </location>
</feature>
<proteinExistence type="predicted"/>
<evidence type="ECO:0000313" key="3">
    <source>
        <dbReference type="EMBL" id="PVD23904.1"/>
    </source>
</evidence>
<organism evidence="3 4">
    <name type="scientific">Pomacea canaliculata</name>
    <name type="common">Golden apple snail</name>
    <dbReference type="NCBI Taxonomy" id="400727"/>
    <lineage>
        <taxon>Eukaryota</taxon>
        <taxon>Metazoa</taxon>
        <taxon>Spiralia</taxon>
        <taxon>Lophotrochozoa</taxon>
        <taxon>Mollusca</taxon>
        <taxon>Gastropoda</taxon>
        <taxon>Caenogastropoda</taxon>
        <taxon>Architaenioglossa</taxon>
        <taxon>Ampullarioidea</taxon>
        <taxon>Ampullariidae</taxon>
        <taxon>Pomacea</taxon>
    </lineage>
</organism>
<accession>A0A2T7NRV1</accession>
<keyword evidence="4" id="KW-1185">Reference proteome</keyword>
<feature type="coiled-coil region" evidence="1">
    <location>
        <begin position="402"/>
        <end position="524"/>
    </location>
</feature>
<reference evidence="3 4" key="1">
    <citation type="submission" date="2018-04" db="EMBL/GenBank/DDBJ databases">
        <title>The genome of golden apple snail Pomacea canaliculata provides insight into stress tolerance and invasive adaptation.</title>
        <authorList>
            <person name="Liu C."/>
            <person name="Liu B."/>
            <person name="Ren Y."/>
            <person name="Zhang Y."/>
            <person name="Wang H."/>
            <person name="Li S."/>
            <person name="Jiang F."/>
            <person name="Yin L."/>
            <person name="Zhang G."/>
            <person name="Qian W."/>
            <person name="Fan W."/>
        </authorList>
    </citation>
    <scope>NUCLEOTIDE SEQUENCE [LARGE SCALE GENOMIC DNA]</scope>
    <source>
        <strain evidence="3">SZHN2017</strain>
        <tissue evidence="3">Muscle</tissue>
    </source>
</reference>
<evidence type="ECO:0008006" key="5">
    <source>
        <dbReference type="Google" id="ProtNLM"/>
    </source>
</evidence>
<dbReference type="EMBL" id="PZQS01000010">
    <property type="protein sequence ID" value="PVD23904.1"/>
    <property type="molecule type" value="Genomic_DNA"/>
</dbReference>
<evidence type="ECO:0000256" key="2">
    <source>
        <dbReference type="SAM" id="MobiDB-lite"/>
    </source>
</evidence>
<dbReference type="InterPro" id="IPR038826">
    <property type="entry name" value="CCDC178"/>
</dbReference>
<dbReference type="OrthoDB" id="10010556at2759"/>
<gene>
    <name evidence="3" type="ORF">C0Q70_17179</name>
</gene>
<feature type="coiled-coil region" evidence="1">
    <location>
        <begin position="638"/>
        <end position="672"/>
    </location>
</feature>